<evidence type="ECO:0000256" key="1">
    <source>
        <dbReference type="SAM" id="MobiDB-lite"/>
    </source>
</evidence>
<evidence type="ECO:0000313" key="4">
    <source>
        <dbReference type="Proteomes" id="UP000011083"/>
    </source>
</evidence>
<dbReference type="InterPro" id="IPR001849">
    <property type="entry name" value="PH_domain"/>
</dbReference>
<feature type="region of interest" description="Disordered" evidence="1">
    <location>
        <begin position="1"/>
        <end position="433"/>
    </location>
</feature>
<dbReference type="GeneID" id="14926653"/>
<feature type="compositionally biased region" description="Basic and acidic residues" evidence="1">
    <location>
        <begin position="123"/>
        <end position="134"/>
    </location>
</feature>
<dbReference type="Pfam" id="PF00169">
    <property type="entry name" value="PH"/>
    <property type="match status" value="1"/>
</dbReference>
<accession>L8HJ28</accession>
<feature type="compositionally biased region" description="Basic and acidic residues" evidence="1">
    <location>
        <begin position="20"/>
        <end position="43"/>
    </location>
</feature>
<feature type="domain" description="PH" evidence="2">
    <location>
        <begin position="631"/>
        <end position="736"/>
    </location>
</feature>
<dbReference type="SUPFAM" id="SSF50729">
    <property type="entry name" value="PH domain-like"/>
    <property type="match status" value="1"/>
</dbReference>
<dbReference type="OrthoDB" id="16005at2759"/>
<reference evidence="3 4" key="1">
    <citation type="journal article" date="2013" name="Genome Biol.">
        <title>Genome of Acanthamoeba castellanii highlights extensive lateral gene transfer and early evolution of tyrosine kinase signaling.</title>
        <authorList>
            <person name="Clarke M."/>
            <person name="Lohan A.J."/>
            <person name="Liu B."/>
            <person name="Lagkouvardos I."/>
            <person name="Roy S."/>
            <person name="Zafar N."/>
            <person name="Bertelli C."/>
            <person name="Schilde C."/>
            <person name="Kianianmomeni A."/>
            <person name="Burglin T.R."/>
            <person name="Frech C."/>
            <person name="Turcotte B."/>
            <person name="Kopec K.O."/>
            <person name="Synnott J.M."/>
            <person name="Choo C."/>
            <person name="Paponov I."/>
            <person name="Finkler A."/>
            <person name="Soon Heng Tan C."/>
            <person name="Hutchins A.P."/>
            <person name="Weinmeier T."/>
            <person name="Rattei T."/>
            <person name="Chu J.S."/>
            <person name="Gimenez G."/>
            <person name="Irimia M."/>
            <person name="Rigden D.J."/>
            <person name="Fitzpatrick D.A."/>
            <person name="Lorenzo-Morales J."/>
            <person name="Bateman A."/>
            <person name="Chiu C.H."/>
            <person name="Tang P."/>
            <person name="Hegemann P."/>
            <person name="Fromm H."/>
            <person name="Raoult D."/>
            <person name="Greub G."/>
            <person name="Miranda-Saavedra D."/>
            <person name="Chen N."/>
            <person name="Nash P."/>
            <person name="Ginger M.L."/>
            <person name="Horn M."/>
            <person name="Schaap P."/>
            <person name="Caler L."/>
            <person name="Loftus B."/>
        </authorList>
    </citation>
    <scope>NUCLEOTIDE SEQUENCE [LARGE SCALE GENOMIC DNA]</scope>
    <source>
        <strain evidence="3 4">Neff</strain>
    </source>
</reference>
<dbReference type="VEuPathDB" id="AmoebaDB:ACA1_002630"/>
<feature type="compositionally biased region" description="Basic and acidic residues" evidence="1">
    <location>
        <begin position="143"/>
        <end position="162"/>
    </location>
</feature>
<dbReference type="KEGG" id="acan:ACA1_002630"/>
<evidence type="ECO:0000313" key="3">
    <source>
        <dbReference type="EMBL" id="ELR25589.1"/>
    </source>
</evidence>
<organism evidence="3 4">
    <name type="scientific">Acanthamoeba castellanii (strain ATCC 30010 / Neff)</name>
    <dbReference type="NCBI Taxonomy" id="1257118"/>
    <lineage>
        <taxon>Eukaryota</taxon>
        <taxon>Amoebozoa</taxon>
        <taxon>Discosea</taxon>
        <taxon>Longamoebia</taxon>
        <taxon>Centramoebida</taxon>
        <taxon>Acanthamoebidae</taxon>
        <taxon>Acanthamoeba</taxon>
    </lineage>
</organism>
<keyword evidence="4" id="KW-1185">Reference proteome</keyword>
<dbReference type="EMBL" id="KB007803">
    <property type="protein sequence ID" value="ELR25589.1"/>
    <property type="molecule type" value="Genomic_DNA"/>
</dbReference>
<protein>
    <recommendedName>
        <fullName evidence="2">PH domain-containing protein</fullName>
    </recommendedName>
</protein>
<feature type="compositionally biased region" description="Acidic residues" evidence="1">
    <location>
        <begin position="418"/>
        <end position="433"/>
    </location>
</feature>
<dbReference type="RefSeq" id="XP_004357698.1">
    <property type="nucleotide sequence ID" value="XM_004357641.1"/>
</dbReference>
<feature type="compositionally biased region" description="Acidic residues" evidence="1">
    <location>
        <begin position="332"/>
        <end position="341"/>
    </location>
</feature>
<feature type="compositionally biased region" description="Basic and acidic residues" evidence="1">
    <location>
        <begin position="69"/>
        <end position="87"/>
    </location>
</feature>
<name>L8HJ28_ACACF</name>
<dbReference type="AlphaFoldDB" id="L8HJ28"/>
<dbReference type="OMA" id="QANTANH"/>
<feature type="compositionally biased region" description="Low complexity" evidence="1">
    <location>
        <begin position="1"/>
        <end position="17"/>
    </location>
</feature>
<proteinExistence type="predicted"/>
<feature type="compositionally biased region" description="Basic and acidic residues" evidence="1">
    <location>
        <begin position="236"/>
        <end position="273"/>
    </location>
</feature>
<evidence type="ECO:0000259" key="2">
    <source>
        <dbReference type="SMART" id="SM00233"/>
    </source>
</evidence>
<dbReference type="SMART" id="SM00233">
    <property type="entry name" value="PH"/>
    <property type="match status" value="1"/>
</dbReference>
<gene>
    <name evidence="3" type="ORF">ACA1_002630</name>
</gene>
<sequence length="923" mass="101489">MDASPAGAVGVAAAAGGKTEPVRRRQPTERRDRSQSARLDVRKRSYTADPRSPTGGGGGQRMSSPNVKLSKEGSHSARESTSRHERDEEANDEEVQSNAGKNRRERNSQDLKKTLSTGSIRTNVEKDASAKDSKSGGSKQSKSNRDLNKLCQEDKADRKKALGEASPTRPARRRATTQSGAITTLRVTKRERKDDDDRPASPGGNRSSRREEAEPAGDEGSADSKRGASAASTTKSRPDSGRDKRERPRGERAKDGGDDQHQAKDSPTSDRRSSRPTSVRISKGADAGGGARKERRHDEESNGGGEDDDSSFLTSSGGITPGRESRTTSSPIDDDDDDEDSTTSYTTPRDHSSNMNGGGSGSGAKSRRMSLKVRENGVSSSEDQRKRGGGSGRRRVGCGNREREESEEEDNKDSKTEEEQDNDGQLDSDEEVAEVEEECMLDAATVEYNARLRKFILACVENLMKTVTRWAVVVSTPFAIAGELRVVDITRYVNGTLVILDGLKLGHRSQRSASGRDLSASKVDKSVQNPIHVAVNILLKKLLKIKNRVNTLSSKRLPHFYQAFYAVQNFHETGEAPRDNSSVHLPLKSTMSDSSIDATLVAAQFGDNPLPTPSPRPNPFEFPSGTDVQVEYMMEPMKCRIGSAGAKNRTLVLQRSNLLVFPKNRSKCKDDKPVKVHDLRNTKTISPSYVNKTATKIKPQSFCVLTVEDEEIEIEAASKETMAAWALALDGLCMPNYSTHLNAQFRSELLQYVGKNVYKGGVIKSSYEEEWSYFANGTLERAEPLNGRRLAYAWDGEVLQPLRAKGASEDDCGSSLGTGRWNGVWLSWYRGDYLSEDPVIRYFWLPAEKEFQTSNPLLTWKWTRHFLASKYGSGEWIMEGEVPSPVVMCLQLMRYAAAIRAEELSRQLTAAPSVLASSRGSKS</sequence>
<dbReference type="Proteomes" id="UP000011083">
    <property type="component" value="Unassembled WGS sequence"/>
</dbReference>